<sequence>MTAPTSLTGPPVDAEIAALHRLARRMDALFRIPGTQVDIGLDTLLGLVPVVGDTLAAAPSAWIIFKAHRLGATPGALAQMALNTALDWSIGSIPLVGDIFDAAFNANIRNVTLLEKNLASQAARAREVGPRRLNPRASGAPAP</sequence>
<protein>
    <recommendedName>
        <fullName evidence="3">DUF4112 domain-containing protein</fullName>
    </recommendedName>
</protein>
<organism evidence="1 2">
    <name type="scientific">Vannielia litorea</name>
    <dbReference type="NCBI Taxonomy" id="1217970"/>
    <lineage>
        <taxon>Bacteria</taxon>
        <taxon>Pseudomonadati</taxon>
        <taxon>Pseudomonadota</taxon>
        <taxon>Alphaproteobacteria</taxon>
        <taxon>Rhodobacterales</taxon>
        <taxon>Paracoccaceae</taxon>
        <taxon>Vannielia</taxon>
    </lineage>
</organism>
<dbReference type="OrthoDB" id="513552at2"/>
<dbReference type="AlphaFoldDB" id="A0A1N6FM81"/>
<dbReference type="InterPro" id="IPR025187">
    <property type="entry name" value="DUF4112"/>
</dbReference>
<dbReference type="PANTHER" id="PTHR35519">
    <property type="entry name" value="MEMBRANE PROTEINS"/>
    <property type="match status" value="1"/>
</dbReference>
<evidence type="ECO:0000313" key="2">
    <source>
        <dbReference type="Proteomes" id="UP000184932"/>
    </source>
</evidence>
<keyword evidence="2" id="KW-1185">Reference proteome</keyword>
<evidence type="ECO:0000313" key="1">
    <source>
        <dbReference type="EMBL" id="SIN96372.1"/>
    </source>
</evidence>
<dbReference type="Proteomes" id="UP000184932">
    <property type="component" value="Unassembled WGS sequence"/>
</dbReference>
<name>A0A1N6FM81_9RHOB</name>
<dbReference type="STRING" id="1217970.SAMN05444002_1786"/>
<evidence type="ECO:0008006" key="3">
    <source>
        <dbReference type="Google" id="ProtNLM"/>
    </source>
</evidence>
<dbReference type="EMBL" id="FSRL01000001">
    <property type="protein sequence ID" value="SIN96372.1"/>
    <property type="molecule type" value="Genomic_DNA"/>
</dbReference>
<accession>A0A1N6FM81</accession>
<dbReference type="Pfam" id="PF13430">
    <property type="entry name" value="DUF4112"/>
    <property type="match status" value="1"/>
</dbReference>
<dbReference type="PANTHER" id="PTHR35519:SF2">
    <property type="entry name" value="PH DOMAIN PROTEIN"/>
    <property type="match status" value="1"/>
</dbReference>
<dbReference type="RefSeq" id="WP_074255884.1">
    <property type="nucleotide sequence ID" value="NZ_FSRL01000001.1"/>
</dbReference>
<gene>
    <name evidence="1" type="ORF">SAMN05444002_1786</name>
</gene>
<proteinExistence type="predicted"/>
<reference evidence="2" key="1">
    <citation type="submission" date="2016-11" db="EMBL/GenBank/DDBJ databases">
        <authorList>
            <person name="Varghese N."/>
            <person name="Submissions S."/>
        </authorList>
    </citation>
    <scope>NUCLEOTIDE SEQUENCE [LARGE SCALE GENOMIC DNA]</scope>
    <source>
        <strain evidence="2">DSM 29440</strain>
    </source>
</reference>